<protein>
    <submittedName>
        <fullName evidence="5">AraC family transcriptional regulator</fullName>
    </submittedName>
</protein>
<keyword evidence="3" id="KW-0804">Transcription</keyword>
<reference evidence="6" key="1">
    <citation type="journal article" date="2019" name="Int. J. Syst. Evol. Microbiol.">
        <title>The Global Catalogue of Microorganisms (GCM) 10K type strain sequencing project: providing services to taxonomists for standard genome sequencing and annotation.</title>
        <authorList>
            <consortium name="The Broad Institute Genomics Platform"/>
            <consortium name="The Broad Institute Genome Sequencing Center for Infectious Disease"/>
            <person name="Wu L."/>
            <person name="Ma J."/>
        </authorList>
    </citation>
    <scope>NUCLEOTIDE SEQUENCE [LARGE SCALE GENOMIC DNA]</scope>
    <source>
        <strain evidence="6">KCTC 32998</strain>
    </source>
</reference>
<dbReference type="SMART" id="SM00342">
    <property type="entry name" value="HTH_ARAC"/>
    <property type="match status" value="1"/>
</dbReference>
<dbReference type="InterPro" id="IPR018060">
    <property type="entry name" value="HTH_AraC"/>
</dbReference>
<comment type="caution">
    <text evidence="5">The sequence shown here is derived from an EMBL/GenBank/DDBJ whole genome shotgun (WGS) entry which is preliminary data.</text>
</comment>
<dbReference type="InterPro" id="IPR009057">
    <property type="entry name" value="Homeodomain-like_sf"/>
</dbReference>
<keyword evidence="6" id="KW-1185">Reference proteome</keyword>
<dbReference type="InterPro" id="IPR053142">
    <property type="entry name" value="PchR_regulatory_protein"/>
</dbReference>
<evidence type="ECO:0000313" key="5">
    <source>
        <dbReference type="EMBL" id="GHB24573.1"/>
    </source>
</evidence>
<dbReference type="PANTHER" id="PTHR47893">
    <property type="entry name" value="REGULATORY PROTEIN PCHR"/>
    <property type="match status" value="1"/>
</dbReference>
<dbReference type="PROSITE" id="PS00041">
    <property type="entry name" value="HTH_ARAC_FAMILY_1"/>
    <property type="match status" value="1"/>
</dbReference>
<dbReference type="RefSeq" id="WP_189445005.1">
    <property type="nucleotide sequence ID" value="NZ_BMZI01000005.1"/>
</dbReference>
<dbReference type="InterPro" id="IPR018062">
    <property type="entry name" value="HTH_AraC-typ_CS"/>
</dbReference>
<dbReference type="EMBL" id="BMZI01000005">
    <property type="protein sequence ID" value="GHB24573.1"/>
    <property type="molecule type" value="Genomic_DNA"/>
</dbReference>
<accession>A0ABQ3E2X0</accession>
<dbReference type="Pfam" id="PF12833">
    <property type="entry name" value="HTH_18"/>
    <property type="match status" value="1"/>
</dbReference>
<evidence type="ECO:0000313" key="6">
    <source>
        <dbReference type="Proteomes" id="UP000646745"/>
    </source>
</evidence>
<dbReference type="Gene3D" id="1.10.10.60">
    <property type="entry name" value="Homeodomain-like"/>
    <property type="match status" value="1"/>
</dbReference>
<dbReference type="Proteomes" id="UP000646745">
    <property type="component" value="Unassembled WGS sequence"/>
</dbReference>
<keyword evidence="1" id="KW-0805">Transcription regulation</keyword>
<dbReference type="PANTHER" id="PTHR47893:SF1">
    <property type="entry name" value="REGULATORY PROTEIN PCHR"/>
    <property type="match status" value="1"/>
</dbReference>
<feature type="domain" description="HTH araC/xylS-type" evidence="4">
    <location>
        <begin position="231"/>
        <end position="328"/>
    </location>
</feature>
<keyword evidence="2" id="KW-0238">DNA-binding</keyword>
<dbReference type="PROSITE" id="PS01124">
    <property type="entry name" value="HTH_ARAC_FAMILY_2"/>
    <property type="match status" value="1"/>
</dbReference>
<organism evidence="5 6">
    <name type="scientific">Salinicola rhizosphaerae</name>
    <dbReference type="NCBI Taxonomy" id="1443141"/>
    <lineage>
        <taxon>Bacteria</taxon>
        <taxon>Pseudomonadati</taxon>
        <taxon>Pseudomonadota</taxon>
        <taxon>Gammaproteobacteria</taxon>
        <taxon>Oceanospirillales</taxon>
        <taxon>Halomonadaceae</taxon>
        <taxon>Salinicola</taxon>
    </lineage>
</organism>
<evidence type="ECO:0000256" key="2">
    <source>
        <dbReference type="ARBA" id="ARBA00023125"/>
    </source>
</evidence>
<sequence>MSPDNVANAAARRQALRVDDFVHFERRYALRHHFPDLEPANRTSRTANPLAIEGCIRERQPMPGCQWVGSDLDIHQTCETHALANGPAHLSIIVVLEGEAELRLADEYWRVGAGQSALIAYDGRQPLSARHRSQQRIRAINLTVTAETLASDTRLSPLHRLLSQGSQCRSLALGSGLMRSLDAWVATEEPGRDESLLEEGLTLQVLSRALSHAPATEPLPALTPRDREWIERVRHYLQAHPDADHTLTDLAKLACMSPSALRSKYRRHYGRSVFDHLREYRLLLAMRLLREGLKVQDVAFRVGYRHATNFATAFRQLHGIAPSDVYQVPEFHRARHLRHPP</sequence>
<gene>
    <name evidence="5" type="primary">alcR</name>
    <name evidence="5" type="ORF">GCM10009038_24570</name>
</gene>
<evidence type="ECO:0000256" key="1">
    <source>
        <dbReference type="ARBA" id="ARBA00023015"/>
    </source>
</evidence>
<proteinExistence type="predicted"/>
<evidence type="ECO:0000256" key="3">
    <source>
        <dbReference type="ARBA" id="ARBA00023163"/>
    </source>
</evidence>
<dbReference type="SUPFAM" id="SSF46689">
    <property type="entry name" value="Homeodomain-like"/>
    <property type="match status" value="2"/>
</dbReference>
<name>A0ABQ3E2X0_9GAMM</name>
<evidence type="ECO:0000259" key="4">
    <source>
        <dbReference type="PROSITE" id="PS01124"/>
    </source>
</evidence>